<reference evidence="7" key="1">
    <citation type="submission" date="2011-05" db="EMBL/GenBank/DDBJ databases">
        <authorList>
            <person name="Richards S.R."/>
            <person name="Qu J."/>
            <person name="Jiang H."/>
            <person name="Jhangiani S.N."/>
            <person name="Agravi P."/>
            <person name="Goodspeed R."/>
            <person name="Gross S."/>
            <person name="Mandapat C."/>
            <person name="Jackson L."/>
            <person name="Mathew T."/>
            <person name="Pu L."/>
            <person name="Thornton R."/>
            <person name="Saada N."/>
            <person name="Wilczek-Boney K.B."/>
            <person name="Lee S."/>
            <person name="Kovar C."/>
            <person name="Wu Y."/>
            <person name="Scherer S.E."/>
            <person name="Worley K.C."/>
            <person name="Muzny D.M."/>
            <person name="Gibbs R."/>
        </authorList>
    </citation>
    <scope>NUCLEOTIDE SEQUENCE</scope>
    <source>
        <strain evidence="7">Brora</strain>
    </source>
</reference>
<keyword evidence="7" id="KW-1185">Reference proteome</keyword>
<keyword evidence="3" id="KW-0732">Signal</keyword>
<dbReference type="Gene3D" id="2.20.100.10">
    <property type="entry name" value="Thrombospondin type-1 (TSP1) repeat"/>
    <property type="match status" value="11"/>
</dbReference>
<dbReference type="OMA" id="VPCDQGP"/>
<evidence type="ECO:0000256" key="3">
    <source>
        <dbReference type="ARBA" id="ARBA00022729"/>
    </source>
</evidence>
<evidence type="ECO:0000313" key="7">
    <source>
        <dbReference type="Proteomes" id="UP000014500"/>
    </source>
</evidence>
<dbReference type="Pfam" id="PF00090">
    <property type="entry name" value="TSP_1"/>
    <property type="match status" value="11"/>
</dbReference>
<dbReference type="eggNOG" id="KOG4475">
    <property type="taxonomic scope" value="Eukaryota"/>
</dbReference>
<keyword evidence="4" id="KW-0677">Repeat</keyword>
<protein>
    <recommendedName>
        <fullName evidence="8">Hemicentin-1</fullName>
    </recommendedName>
</protein>
<comment type="subcellular location">
    <subcellularLocation>
        <location evidence="1">Secreted</location>
    </subcellularLocation>
</comment>
<dbReference type="PRINTS" id="PR01705">
    <property type="entry name" value="TSP1REPEAT"/>
</dbReference>
<dbReference type="AlphaFoldDB" id="T1IJ50"/>
<dbReference type="EnsemblMetazoa" id="SMAR000907-RA">
    <property type="protein sequence ID" value="SMAR000907-PA"/>
    <property type="gene ID" value="SMAR000907"/>
</dbReference>
<keyword evidence="5" id="KW-1015">Disulfide bond</keyword>
<keyword evidence="2" id="KW-0964">Secreted</keyword>
<dbReference type="PhylomeDB" id="T1IJ50"/>
<reference evidence="6" key="2">
    <citation type="submission" date="2015-02" db="UniProtKB">
        <authorList>
            <consortium name="EnsemblMetazoa"/>
        </authorList>
    </citation>
    <scope>IDENTIFICATION</scope>
</reference>
<evidence type="ECO:0008006" key="8">
    <source>
        <dbReference type="Google" id="ProtNLM"/>
    </source>
</evidence>
<sequence length="780" mass="86675">MAFSCETYLIAAYFITRADGGICFTKMIGFSCYTDTTYFIADSGRLCCDHYDAIGYTDSNRPSYDFNLHTNRHYTSCSPCGNYLESESVICFTRARHNACWNVQRERKASPRACCENNLDGGYASNLSLFINPEGYVAHYTCTSCTRLHVAKVWAEWTPYSSCSSSCGYGVQQRYRSCLIPPQIGLCEGGDFEVAPCLIQNCENCKWSEWKIVSSCNVTCGTGVRIRQRHCIGSNCSGNNIDYHKCNRKSCPTRSKINGNWGAWSTWDVCSKTCGDDGFQIRRRICDSPAPLKLGMECLGPEIERIVCNDNPCPLVRGQWSEWSDWSKCSKYCGIGEMIRTRVCNSQIQAQCDGSAEQSRKCVLIENCPIDGDWGVWSAWTTCSKSCGKGKMFRTRECDNPAPADGGKECEGHKKYSLECVLIENCPIDGGWGDWSAPTKCSKSCGRGESNQYRSCDNPTPQFRGKNCTGHSVKSVVCNSKPCPIHGRWSAWSAYSACILDDCNDHSKGGHQTRSRSCNNPSPKFGGKMCTGKMIEKVRDGNWGSWSSWSACSKTCDRGIRTRNRRCDSPAPSKLGEKCEGINVQRNNCIKKRCPIDGQWGKWSGWSKCSKTCGNGKRFRTRECNEGRKCEGQPKIYENCVLIKNCPIDGGWGYWSAWSKCSKSCGGGVSNQHRSCDNPPPLFEGKMCTGHSKKSVSCNKNPCPIDGQWSAWSTYSACIFDDCNDHSKGGRQMRSRSCNSPRPRYGGKMCTGKMFDKAFCIENDNCASTKPTAIETGNGA</sequence>
<dbReference type="InterPro" id="IPR036383">
    <property type="entry name" value="TSP1_rpt_sf"/>
</dbReference>
<dbReference type="InterPro" id="IPR000884">
    <property type="entry name" value="TSP1_rpt"/>
</dbReference>
<name>T1IJ50_STRMM</name>
<dbReference type="InterPro" id="IPR052065">
    <property type="entry name" value="Compl_asym_regulator"/>
</dbReference>
<dbReference type="HOGENOM" id="CLU_020109_0_0_1"/>
<dbReference type="Proteomes" id="UP000014500">
    <property type="component" value="Unassembled WGS sequence"/>
</dbReference>
<proteinExistence type="predicted"/>
<evidence type="ECO:0000256" key="4">
    <source>
        <dbReference type="ARBA" id="ARBA00022737"/>
    </source>
</evidence>
<dbReference type="PANTHER" id="PTHR22906:SF43">
    <property type="entry name" value="PROPERDIN"/>
    <property type="match status" value="1"/>
</dbReference>
<dbReference type="EMBL" id="JH430223">
    <property type="status" value="NOT_ANNOTATED_CDS"/>
    <property type="molecule type" value="Genomic_DNA"/>
</dbReference>
<evidence type="ECO:0000256" key="5">
    <source>
        <dbReference type="ARBA" id="ARBA00023157"/>
    </source>
</evidence>
<dbReference type="PANTHER" id="PTHR22906">
    <property type="entry name" value="PROPERDIN"/>
    <property type="match status" value="1"/>
</dbReference>
<dbReference type="FunFam" id="2.20.100.10:FF:000002">
    <property type="entry name" value="Unc-5 netrin receptor C"/>
    <property type="match status" value="2"/>
</dbReference>
<evidence type="ECO:0000313" key="6">
    <source>
        <dbReference type="EnsemblMetazoa" id="SMAR000907-PA"/>
    </source>
</evidence>
<dbReference type="PROSITE" id="PS50092">
    <property type="entry name" value="TSP1"/>
    <property type="match status" value="10"/>
</dbReference>
<accession>T1IJ50</accession>
<evidence type="ECO:0000256" key="1">
    <source>
        <dbReference type="ARBA" id="ARBA00004613"/>
    </source>
</evidence>
<dbReference type="FunFam" id="2.20.100.10:FF:000001">
    <property type="entry name" value="semaphorin-5A isoform X1"/>
    <property type="match status" value="3"/>
</dbReference>
<dbReference type="SMART" id="SM00209">
    <property type="entry name" value="TSP1"/>
    <property type="match status" value="11"/>
</dbReference>
<dbReference type="STRING" id="126957.T1IJ50"/>
<dbReference type="SUPFAM" id="SSF82895">
    <property type="entry name" value="TSP-1 type 1 repeat"/>
    <property type="match status" value="11"/>
</dbReference>
<evidence type="ECO:0000256" key="2">
    <source>
        <dbReference type="ARBA" id="ARBA00022525"/>
    </source>
</evidence>
<organism evidence="6 7">
    <name type="scientific">Strigamia maritima</name>
    <name type="common">European centipede</name>
    <name type="synonym">Geophilus maritimus</name>
    <dbReference type="NCBI Taxonomy" id="126957"/>
    <lineage>
        <taxon>Eukaryota</taxon>
        <taxon>Metazoa</taxon>
        <taxon>Ecdysozoa</taxon>
        <taxon>Arthropoda</taxon>
        <taxon>Myriapoda</taxon>
        <taxon>Chilopoda</taxon>
        <taxon>Pleurostigmophora</taxon>
        <taxon>Geophilomorpha</taxon>
        <taxon>Linotaeniidae</taxon>
        <taxon>Strigamia</taxon>
    </lineage>
</organism>